<reference evidence="2 3" key="1">
    <citation type="submission" date="2012-02" db="EMBL/GenBank/DDBJ databases">
        <title>The Genome Sequence of Bacteroides xylanisolvens CL03T12C04.</title>
        <authorList>
            <consortium name="The Broad Institute Genome Sequencing Platform"/>
            <person name="Earl A."/>
            <person name="Ward D."/>
            <person name="Feldgarden M."/>
            <person name="Gevers D."/>
            <person name="Zitomersky N.L."/>
            <person name="Coyne M.J."/>
            <person name="Comstock L.E."/>
            <person name="Young S.K."/>
            <person name="Zeng Q."/>
            <person name="Gargeya S."/>
            <person name="Fitzgerald M."/>
            <person name="Haas B."/>
            <person name="Abouelleil A."/>
            <person name="Alvarado L."/>
            <person name="Arachchi H.M."/>
            <person name="Berlin A."/>
            <person name="Chapman S.B."/>
            <person name="Gearin G."/>
            <person name="Goldberg J."/>
            <person name="Griggs A."/>
            <person name="Gujja S."/>
            <person name="Hansen M."/>
            <person name="Heiman D."/>
            <person name="Howarth C."/>
            <person name="Larimer J."/>
            <person name="Lui A."/>
            <person name="MacDonald P.J.P."/>
            <person name="McCowen C."/>
            <person name="Montmayeur A."/>
            <person name="Murphy C."/>
            <person name="Neiman D."/>
            <person name="Pearson M."/>
            <person name="Priest M."/>
            <person name="Roberts A."/>
            <person name="Saif S."/>
            <person name="Shea T."/>
            <person name="Sisk P."/>
            <person name="Stolte C."/>
            <person name="Sykes S."/>
            <person name="Wortman J."/>
            <person name="Nusbaum C."/>
            <person name="Birren B."/>
        </authorList>
    </citation>
    <scope>NUCLEOTIDE SEQUENCE [LARGE SCALE GENOMIC DNA]</scope>
    <source>
        <strain evidence="2 3">CL03T12C04</strain>
    </source>
</reference>
<proteinExistence type="predicted"/>
<dbReference type="Proteomes" id="UP000003566">
    <property type="component" value="Unassembled WGS sequence"/>
</dbReference>
<organism evidence="2 3">
    <name type="scientific">Bacteroides xylanisolvens CL03T12C04</name>
    <dbReference type="NCBI Taxonomy" id="997892"/>
    <lineage>
        <taxon>Bacteria</taxon>
        <taxon>Pseudomonadati</taxon>
        <taxon>Bacteroidota</taxon>
        <taxon>Bacteroidia</taxon>
        <taxon>Bacteroidales</taxon>
        <taxon>Bacteroidaceae</taxon>
        <taxon>Bacteroides</taxon>
    </lineage>
</organism>
<accession>I9JD34</accession>
<evidence type="ECO:0000313" key="3">
    <source>
        <dbReference type="Proteomes" id="UP000003566"/>
    </source>
</evidence>
<evidence type="ECO:0000256" key="1">
    <source>
        <dbReference type="SAM" id="MobiDB-lite"/>
    </source>
</evidence>
<comment type="caution">
    <text evidence="2">The sequence shown here is derived from an EMBL/GenBank/DDBJ whole genome shotgun (WGS) entry which is preliminary data.</text>
</comment>
<gene>
    <name evidence="2" type="ORF">HMPREF1074_03906</name>
</gene>
<feature type="compositionally biased region" description="Basic residues" evidence="1">
    <location>
        <begin position="1"/>
        <end position="20"/>
    </location>
</feature>
<protein>
    <submittedName>
        <fullName evidence="2">Uncharacterized protein</fullName>
    </submittedName>
</protein>
<dbReference type="HOGENOM" id="CLU_2505997_0_0_10"/>
<dbReference type="EMBL" id="AGXE01000024">
    <property type="protein sequence ID" value="EIY84574.1"/>
    <property type="molecule type" value="Genomic_DNA"/>
</dbReference>
<evidence type="ECO:0000313" key="2">
    <source>
        <dbReference type="EMBL" id="EIY84574.1"/>
    </source>
</evidence>
<name>I9JD34_9BACE</name>
<feature type="region of interest" description="Disordered" evidence="1">
    <location>
        <begin position="1"/>
        <end position="31"/>
    </location>
</feature>
<dbReference type="AlphaFoldDB" id="I9JD34"/>
<sequence length="85" mass="10204">MQKEKKTKRRFSKSRTHTKKYGSMEQKNDKQHLENVWRKQAKFMDNPAKSYGGFQKNDRRQTMIFYSDLYFKTILGYTTPSAQAN</sequence>